<protein>
    <recommendedName>
        <fullName evidence="1">GmrSD restriction endonucleases C-terminal domain-containing protein</fullName>
    </recommendedName>
</protein>
<evidence type="ECO:0000259" key="1">
    <source>
        <dbReference type="Pfam" id="PF07510"/>
    </source>
</evidence>
<comment type="caution">
    <text evidence="2">The sequence shown here is derived from an EMBL/GenBank/DDBJ whole genome shotgun (WGS) entry which is preliminary data.</text>
</comment>
<accession>A0ABM9BIM1</accession>
<dbReference type="Pfam" id="PF07510">
    <property type="entry name" value="GmrSD_C"/>
    <property type="match status" value="1"/>
</dbReference>
<sequence length="479" mass="56028">MQTNHNEAEIFSDYLVSGKIPVKTELKTQSEKKFCDLFHSCKKFINERKIESKNNDKWLIELLLVIKNRLGFIFYELEDEAIVYTVFEVLNSRGLEVNWLDKTKSVLMGIVYEKSVSNLSLKETISSLQNYWGKIYHVLGLKELNGDEILTYASTLMSPEDSIKAKLVNLQDSLDLFKSLSNSDVGNALKIARMILRVANNYKKLSSISEYQFFYSISQCRFLYISLMLNDILQDEDKQEILIHWEKVSFRIYGLMGNDSKKKLGDYIKLGREIYYNNIKNPFNQKVKIDDYNKFNGLSLKDKIIHRIQEIGKESAIEIAIDRLKEKNCYMNWDMELKYFFYKYEQYISDKKNASYNDNIWTSIFNSPSTKSIEHIVPQNDPRNLWADVIDRSQDNYELQINRIGNLLILPPNLNSRCSTKDFSGKKVIYKEALSHVVNDVIYDSYIPNGDAVEKTDWSMTQIEHRENKLINAALEIWS</sequence>
<gene>
    <name evidence="2" type="ORF">PAECIP111894_04959</name>
</gene>
<reference evidence="2" key="1">
    <citation type="submission" date="2021-12" db="EMBL/GenBank/DDBJ databases">
        <authorList>
            <person name="Criscuolo A."/>
        </authorList>
    </citation>
    <scope>NUCLEOTIDE SEQUENCE</scope>
    <source>
        <strain evidence="2">CIP111894</strain>
    </source>
</reference>
<evidence type="ECO:0000313" key="2">
    <source>
        <dbReference type="EMBL" id="CAH1058773.1"/>
    </source>
</evidence>
<evidence type="ECO:0000313" key="3">
    <source>
        <dbReference type="Proteomes" id="UP000838749"/>
    </source>
</evidence>
<dbReference type="RefSeq" id="WP_234540604.1">
    <property type="nucleotide sequence ID" value="NZ_CAKMAB010000039.1"/>
</dbReference>
<keyword evidence="3" id="KW-1185">Reference proteome</keyword>
<dbReference type="PANTHER" id="PTHR35149:SF1">
    <property type="entry name" value="DUF5655 DOMAIN-CONTAINING PROTEIN"/>
    <property type="match status" value="1"/>
</dbReference>
<name>A0ABM9BIM1_9BACL</name>
<dbReference type="Proteomes" id="UP000838749">
    <property type="component" value="Unassembled WGS sequence"/>
</dbReference>
<dbReference type="PANTHER" id="PTHR35149">
    <property type="entry name" value="SLL5132 PROTEIN"/>
    <property type="match status" value="1"/>
</dbReference>
<proteinExistence type="predicted"/>
<dbReference type="EMBL" id="CAKMAB010000039">
    <property type="protein sequence ID" value="CAH1058773.1"/>
    <property type="molecule type" value="Genomic_DNA"/>
</dbReference>
<organism evidence="2 3">
    <name type="scientific">Paenibacillus pseudetheri</name>
    <dbReference type="NCBI Taxonomy" id="2897682"/>
    <lineage>
        <taxon>Bacteria</taxon>
        <taxon>Bacillati</taxon>
        <taxon>Bacillota</taxon>
        <taxon>Bacilli</taxon>
        <taxon>Bacillales</taxon>
        <taxon>Paenibacillaceae</taxon>
        <taxon>Paenibacillus</taxon>
    </lineage>
</organism>
<feature type="domain" description="GmrSD restriction endonucleases C-terminal" evidence="1">
    <location>
        <begin position="318"/>
        <end position="472"/>
    </location>
</feature>
<dbReference type="InterPro" id="IPR011089">
    <property type="entry name" value="GmrSD_C"/>
</dbReference>